<reference evidence="2" key="1">
    <citation type="submission" date="2021-04" db="EMBL/GenBank/DDBJ databases">
        <title>Draft genome sequence data of methanotrophic Methylovulum sp. strain S1L and Methylomonas sp. strain S2AM isolated from boreal lake water columns.</title>
        <authorList>
            <person name="Rissanen A.J."/>
            <person name="Mangayil R."/>
            <person name="Svenning M.M."/>
            <person name="Khanongnuch R."/>
        </authorList>
    </citation>
    <scope>NUCLEOTIDE SEQUENCE</scope>
    <source>
        <strain evidence="2">S2AM</strain>
    </source>
</reference>
<keyword evidence="3" id="KW-1185">Reference proteome</keyword>
<dbReference type="PANTHER" id="PTHR30399:SF1">
    <property type="entry name" value="UTP PYROPHOSPHATASE"/>
    <property type="match status" value="1"/>
</dbReference>
<name>A0A975MQR8_9GAMM</name>
<gene>
    <name evidence="2" type="ORF">KEF85_07670</name>
</gene>
<dbReference type="KEGG" id="mpad:KEF85_07670"/>
<dbReference type="AlphaFoldDB" id="A0A975MQR8"/>
<evidence type="ECO:0000313" key="2">
    <source>
        <dbReference type="EMBL" id="QWF72313.1"/>
    </source>
</evidence>
<dbReference type="Pfam" id="PF01863">
    <property type="entry name" value="YgjP-like"/>
    <property type="match status" value="1"/>
</dbReference>
<evidence type="ECO:0000313" key="3">
    <source>
        <dbReference type="Proteomes" id="UP000676649"/>
    </source>
</evidence>
<sequence>MNRTKTALPTYKIGELSYSIRRSSRINATRIVVKADKIEVVAPPKMPERQIKAFVAQQQDWINAALLRVTEQTQAIPKLAPANYAQGVHIPYLGQQLVLQIEPVNGSRLHIRHTDNAVLQVYLPVSMAAQGSELIRLALTRWMKLQARQHAERLIAQHAPRFGLIPRSLRIKTQKSRWGSCGPDNDINLNWLLMLTPPQVLEYVVVHELCHIRHKNHSAEFWSLVAQHLPEYQQQRRWLKQHGSSVMQGL</sequence>
<dbReference type="RefSeq" id="WP_215584671.1">
    <property type="nucleotide sequence ID" value="NZ_CP073754.1"/>
</dbReference>
<dbReference type="Gene3D" id="3.30.2010.10">
    <property type="entry name" value="Metalloproteases ('zincins'), catalytic domain"/>
    <property type="match status" value="1"/>
</dbReference>
<dbReference type="Proteomes" id="UP000676649">
    <property type="component" value="Chromosome"/>
</dbReference>
<organism evidence="2 3">
    <name type="scientific">Methylomonas paludis</name>
    <dbReference type="NCBI Taxonomy" id="1173101"/>
    <lineage>
        <taxon>Bacteria</taxon>
        <taxon>Pseudomonadati</taxon>
        <taxon>Pseudomonadota</taxon>
        <taxon>Gammaproteobacteria</taxon>
        <taxon>Methylococcales</taxon>
        <taxon>Methylococcaceae</taxon>
        <taxon>Methylomonas</taxon>
    </lineage>
</organism>
<accession>A0A975MQR8</accession>
<dbReference type="PANTHER" id="PTHR30399">
    <property type="entry name" value="UNCHARACTERIZED PROTEIN YGJP"/>
    <property type="match status" value="1"/>
</dbReference>
<proteinExistence type="predicted"/>
<dbReference type="InterPro" id="IPR053136">
    <property type="entry name" value="UTP_pyrophosphatase-like"/>
</dbReference>
<dbReference type="CDD" id="cd07344">
    <property type="entry name" value="M48_yhfN_like"/>
    <property type="match status" value="1"/>
</dbReference>
<dbReference type="EMBL" id="CP073754">
    <property type="protein sequence ID" value="QWF72313.1"/>
    <property type="molecule type" value="Genomic_DNA"/>
</dbReference>
<dbReference type="InterPro" id="IPR002725">
    <property type="entry name" value="YgjP-like_metallopeptidase"/>
</dbReference>
<feature type="domain" description="YgjP-like metallopeptidase" evidence="1">
    <location>
        <begin position="29"/>
        <end position="242"/>
    </location>
</feature>
<evidence type="ECO:0000259" key="1">
    <source>
        <dbReference type="Pfam" id="PF01863"/>
    </source>
</evidence>
<protein>
    <submittedName>
        <fullName evidence="2">M48 family metallopeptidase</fullName>
    </submittedName>
</protein>